<dbReference type="Gene3D" id="1.20.1260.10">
    <property type="match status" value="1"/>
</dbReference>
<gene>
    <name evidence="3" type="ORF">SAMN04488105_11951</name>
</gene>
<evidence type="ECO:0000256" key="1">
    <source>
        <dbReference type="SAM" id="Phobius"/>
    </source>
</evidence>
<keyword evidence="1" id="KW-1133">Transmembrane helix</keyword>
<name>A0A1G7KPR7_9RHOB</name>
<protein>
    <recommendedName>
        <fullName evidence="2">DUF305 domain-containing protein</fullName>
    </recommendedName>
</protein>
<organism evidence="3 4">
    <name type="scientific">Salipiger thiooxidans</name>
    <dbReference type="NCBI Taxonomy" id="282683"/>
    <lineage>
        <taxon>Bacteria</taxon>
        <taxon>Pseudomonadati</taxon>
        <taxon>Pseudomonadota</taxon>
        <taxon>Alphaproteobacteria</taxon>
        <taxon>Rhodobacterales</taxon>
        <taxon>Roseobacteraceae</taxon>
        <taxon>Salipiger</taxon>
    </lineage>
</organism>
<reference evidence="4" key="1">
    <citation type="submission" date="2016-10" db="EMBL/GenBank/DDBJ databases">
        <authorList>
            <person name="Varghese N."/>
            <person name="Submissions S."/>
        </authorList>
    </citation>
    <scope>NUCLEOTIDE SEQUENCE [LARGE SCALE GENOMIC DNA]</scope>
    <source>
        <strain evidence="4">DSM 10146</strain>
    </source>
</reference>
<keyword evidence="1" id="KW-0472">Membrane</keyword>
<dbReference type="Proteomes" id="UP000198994">
    <property type="component" value="Unassembled WGS sequence"/>
</dbReference>
<dbReference type="AlphaFoldDB" id="A0A1G7KPR7"/>
<feature type="transmembrane region" description="Helical" evidence="1">
    <location>
        <begin position="6"/>
        <end position="27"/>
    </location>
</feature>
<dbReference type="STRING" id="282683.SAMN04488105_11951"/>
<dbReference type="EMBL" id="FNAV01000019">
    <property type="protein sequence ID" value="SDF39131.1"/>
    <property type="molecule type" value="Genomic_DNA"/>
</dbReference>
<dbReference type="InterPro" id="IPR012347">
    <property type="entry name" value="Ferritin-like"/>
</dbReference>
<keyword evidence="1" id="KW-0812">Transmembrane</keyword>
<sequence>MSYGRFFAMIATSTVVMFGLMYLNTYLWTHVFWSETRAYMALLMGATMAIIMLGFMLSMYSSKMANATIFIGAAVVFAASLWLVRSQVTVGDTSYMRAMIPHHSIAIMTSSRADISDPRVRKLADEIIYAQDKEIAEMRYLVNDIDANGDSPAQSESGPTQIMSLDEALSTPEVAILDLEFLTTEDIAQMFPGGAACTFTYTTTSRPALAVGRIDGGSVALAKISGDLVRLEAGDAGSTWGTEGMTVALSAPSGPGTLDANSGEMQDADLVLELGSGLRSGYRGYYGCGA</sequence>
<keyword evidence="4" id="KW-1185">Reference proteome</keyword>
<feature type="domain" description="DUF305" evidence="2">
    <location>
        <begin position="92"/>
        <end position="162"/>
    </location>
</feature>
<evidence type="ECO:0000313" key="4">
    <source>
        <dbReference type="Proteomes" id="UP000198994"/>
    </source>
</evidence>
<evidence type="ECO:0000259" key="2">
    <source>
        <dbReference type="Pfam" id="PF03713"/>
    </source>
</evidence>
<feature type="transmembrane region" description="Helical" evidence="1">
    <location>
        <begin position="39"/>
        <end position="58"/>
    </location>
</feature>
<evidence type="ECO:0000313" key="3">
    <source>
        <dbReference type="EMBL" id="SDF39131.1"/>
    </source>
</evidence>
<dbReference type="InterPro" id="IPR005183">
    <property type="entry name" value="DUF305_CopM-like"/>
</dbReference>
<dbReference type="Pfam" id="PF03713">
    <property type="entry name" value="DUF305"/>
    <property type="match status" value="1"/>
</dbReference>
<feature type="transmembrane region" description="Helical" evidence="1">
    <location>
        <begin position="64"/>
        <end position="84"/>
    </location>
</feature>
<dbReference type="RefSeq" id="WP_089963151.1">
    <property type="nucleotide sequence ID" value="NZ_FNAV01000019.1"/>
</dbReference>
<proteinExistence type="predicted"/>
<accession>A0A1G7KPR7</accession>
<dbReference type="OrthoDB" id="517560at2"/>